<proteinExistence type="predicted"/>
<comment type="caution">
    <text evidence="2">The sequence shown here is derived from an EMBL/GenBank/DDBJ whole genome shotgun (WGS) entry which is preliminary data.</text>
</comment>
<evidence type="ECO:0000256" key="1">
    <source>
        <dbReference type="SAM" id="Phobius"/>
    </source>
</evidence>
<organism evidence="2 3">
    <name type="scientific">Hwanghaeella grinnelliae</name>
    <dbReference type="NCBI Taxonomy" id="2500179"/>
    <lineage>
        <taxon>Bacteria</taxon>
        <taxon>Pseudomonadati</taxon>
        <taxon>Pseudomonadota</taxon>
        <taxon>Alphaproteobacteria</taxon>
        <taxon>Rhodospirillales</taxon>
        <taxon>Rhodospirillaceae</taxon>
        <taxon>Hwanghaeella</taxon>
    </lineage>
</organism>
<dbReference type="Proteomes" id="UP000287447">
    <property type="component" value="Unassembled WGS sequence"/>
</dbReference>
<name>A0A437QVC1_9PROT</name>
<reference evidence="3" key="1">
    <citation type="submission" date="2019-01" db="EMBL/GenBank/DDBJ databases">
        <title>Gri0909 isolated from a small marine red alga.</title>
        <authorList>
            <person name="Kim J."/>
            <person name="Jeong S.E."/>
            <person name="Jeon C.O."/>
        </authorList>
    </citation>
    <scope>NUCLEOTIDE SEQUENCE [LARGE SCALE GENOMIC DNA]</scope>
    <source>
        <strain evidence="3">Gri0909</strain>
    </source>
</reference>
<evidence type="ECO:0000313" key="2">
    <source>
        <dbReference type="EMBL" id="RVU38428.1"/>
    </source>
</evidence>
<dbReference type="EMBL" id="SADE01000001">
    <property type="protein sequence ID" value="RVU38428.1"/>
    <property type="molecule type" value="Genomic_DNA"/>
</dbReference>
<dbReference type="RefSeq" id="WP_127763799.1">
    <property type="nucleotide sequence ID" value="NZ_SADE01000001.1"/>
</dbReference>
<protein>
    <submittedName>
        <fullName evidence="2">Uncharacterized protein</fullName>
    </submittedName>
</protein>
<keyword evidence="1" id="KW-0812">Transmembrane</keyword>
<keyword evidence="1" id="KW-0472">Membrane</keyword>
<feature type="transmembrane region" description="Helical" evidence="1">
    <location>
        <begin position="51"/>
        <end position="74"/>
    </location>
</feature>
<feature type="transmembrane region" description="Helical" evidence="1">
    <location>
        <begin position="27"/>
        <end position="45"/>
    </location>
</feature>
<accession>A0A437QVC1</accession>
<sequence>MSELALAYVPVVGFLAWRARRGGAMDWVYFAVNSLLLWFSALWFVGYPLLIVTALSAAVFTLTALVFSTSTDMFNWRFFRRR</sequence>
<gene>
    <name evidence="2" type="ORF">EOI86_03845</name>
</gene>
<dbReference type="AlphaFoldDB" id="A0A437QVC1"/>
<dbReference type="OrthoDB" id="8479738at2"/>
<keyword evidence="1" id="KW-1133">Transmembrane helix</keyword>
<keyword evidence="3" id="KW-1185">Reference proteome</keyword>
<evidence type="ECO:0000313" key="3">
    <source>
        <dbReference type="Proteomes" id="UP000287447"/>
    </source>
</evidence>